<name>A0A564UJA3_9FIRM</name>
<feature type="transmembrane region" description="Helical" evidence="7">
    <location>
        <begin position="100"/>
        <end position="117"/>
    </location>
</feature>
<feature type="transmembrane region" description="Helical" evidence="7">
    <location>
        <begin position="63"/>
        <end position="88"/>
    </location>
</feature>
<dbReference type="EMBL" id="CABHNA010000088">
    <property type="protein sequence ID" value="VUX19663.1"/>
    <property type="molecule type" value="Genomic_DNA"/>
</dbReference>
<evidence type="ECO:0000313" key="10">
    <source>
        <dbReference type="Proteomes" id="UP000363661"/>
    </source>
</evidence>
<proteinExistence type="inferred from homology"/>
<evidence type="ECO:0000259" key="8">
    <source>
        <dbReference type="Pfam" id="PF02397"/>
    </source>
</evidence>
<keyword evidence="6 7" id="KW-0472">Membrane</keyword>
<feature type="domain" description="Bacterial sugar transferase" evidence="8">
    <location>
        <begin position="295"/>
        <end position="493"/>
    </location>
</feature>
<dbReference type="EC" id="2.7.8.31" evidence="9"/>
<protein>
    <submittedName>
        <fullName evidence="9">UDP-glucose:undecaprenyl-phosphate glucose-1-phosphate transferase</fullName>
        <ecNumber evidence="9">2.7.8.31</ecNumber>
    </submittedName>
</protein>
<evidence type="ECO:0000256" key="1">
    <source>
        <dbReference type="ARBA" id="ARBA00004141"/>
    </source>
</evidence>
<keyword evidence="5 7" id="KW-1133">Transmembrane helix</keyword>
<evidence type="ECO:0000256" key="6">
    <source>
        <dbReference type="ARBA" id="ARBA00023136"/>
    </source>
</evidence>
<dbReference type="NCBIfam" id="TIGR03025">
    <property type="entry name" value="EPS_sugtrans"/>
    <property type="match status" value="1"/>
</dbReference>
<reference evidence="9 10" key="1">
    <citation type="submission" date="2019-07" db="EMBL/GenBank/DDBJ databases">
        <authorList>
            <person name="Hibberd C M."/>
            <person name="Gehrig L. J."/>
            <person name="Chang H.-W."/>
            <person name="Venkatesh S."/>
        </authorList>
    </citation>
    <scope>NUCLEOTIDE SEQUENCE [LARGE SCALE GENOMIC DNA]</scope>
    <source>
        <strain evidence="9">Ruminococcus_torques_SSTS_Bg7063</strain>
    </source>
</reference>
<organism evidence="9 10">
    <name type="scientific">[Ruminococcus] torques</name>
    <dbReference type="NCBI Taxonomy" id="33039"/>
    <lineage>
        <taxon>Bacteria</taxon>
        <taxon>Bacillati</taxon>
        <taxon>Bacillota</taxon>
        <taxon>Clostridia</taxon>
        <taxon>Lachnospirales</taxon>
        <taxon>Lachnospiraceae</taxon>
        <taxon>Mediterraneibacter</taxon>
    </lineage>
</organism>
<dbReference type="PANTHER" id="PTHR30576:SF10">
    <property type="entry name" value="SLL5057 PROTEIN"/>
    <property type="match status" value="1"/>
</dbReference>
<comment type="subcellular location">
    <subcellularLocation>
        <location evidence="1">Membrane</location>
        <topology evidence="1">Multi-pass membrane protein</topology>
    </subcellularLocation>
</comment>
<feature type="transmembrane region" description="Helical" evidence="7">
    <location>
        <begin position="31"/>
        <end position="51"/>
    </location>
</feature>
<keyword evidence="3 9" id="KW-0808">Transferase</keyword>
<accession>A0A564UJA3</accession>
<evidence type="ECO:0000256" key="5">
    <source>
        <dbReference type="ARBA" id="ARBA00022989"/>
    </source>
</evidence>
<evidence type="ECO:0000256" key="3">
    <source>
        <dbReference type="ARBA" id="ARBA00022679"/>
    </source>
</evidence>
<keyword evidence="4 7" id="KW-0812">Transmembrane</keyword>
<dbReference type="AlphaFoldDB" id="A0A564UJA3"/>
<evidence type="ECO:0000313" key="9">
    <source>
        <dbReference type="EMBL" id="VUX19663.1"/>
    </source>
</evidence>
<dbReference type="Proteomes" id="UP000363661">
    <property type="component" value="Unassembled WGS sequence"/>
</dbReference>
<dbReference type="PANTHER" id="PTHR30576">
    <property type="entry name" value="COLANIC BIOSYNTHESIS UDP-GLUCOSE LIPID CARRIER TRANSFERASE"/>
    <property type="match status" value="1"/>
</dbReference>
<dbReference type="GO" id="GO:0089702">
    <property type="term" value="F:undecaprenyl-phosphate glucose phosphotransferase activity"/>
    <property type="evidence" value="ECO:0007669"/>
    <property type="project" value="UniProtKB-EC"/>
</dbReference>
<feature type="transmembrane region" description="Helical" evidence="7">
    <location>
        <begin position="129"/>
        <end position="147"/>
    </location>
</feature>
<dbReference type="InterPro" id="IPR003362">
    <property type="entry name" value="Bact_transf"/>
</dbReference>
<evidence type="ECO:0000256" key="4">
    <source>
        <dbReference type="ARBA" id="ARBA00022692"/>
    </source>
</evidence>
<feature type="transmembrane region" description="Helical" evidence="7">
    <location>
        <begin position="300"/>
        <end position="324"/>
    </location>
</feature>
<evidence type="ECO:0000256" key="7">
    <source>
        <dbReference type="SAM" id="Phobius"/>
    </source>
</evidence>
<sequence length="498" mass="57017">MFCYAVRQKIIRGKGCTRIYRKNSNGWLKHWDFIILDLVALQLAYISSYVLRMGTSDLYHNGLYLNIGIIIILIDICTAFFTEPYHGIMRRGYFVEFKNVLKHVFIVSVLVIVYLFMSKQGSMTSRFVISSFIPMAVVLLYAVRIVWKKYLLKHGNMLYAKMNMLLVSTSYEIDSMLRQVEQNVFNEFDIVGIVLADREPEENELIEGIPVVSKIDTLTEYIQTRWVDALLVGIKKKTLIPEDLFDTCVNMGITVHECLEDRAGWAGNQFINRMGGYTVLTSSVRVISSRQAMMKRTMDICGGIVGMILTGIITIFLAPAIYIASPGPIFFSQMRVGKNGKLFKIYKFRSMYMDAEERKKELMKQNEMKGLMFKMENDPRIIGSGADGSKHGLGWFIRKTSLDEFPQFWNVLKGDMSLVGTRPPTVDEWKQYEPYHRGRLAVKPGLTGMWQVSGRSDITDFEEVVKLDMEYVKNWNVGMDIKILFKTVGVVLKGSGSK</sequence>
<dbReference type="InterPro" id="IPR017475">
    <property type="entry name" value="EPS_sugar_tfrase"/>
</dbReference>
<dbReference type="Pfam" id="PF13727">
    <property type="entry name" value="CoA_binding_3"/>
    <property type="match status" value="1"/>
</dbReference>
<comment type="similarity">
    <text evidence="2">Belongs to the bacterial sugar transferase family.</text>
</comment>
<keyword evidence="10" id="KW-1185">Reference proteome</keyword>
<evidence type="ECO:0000256" key="2">
    <source>
        <dbReference type="ARBA" id="ARBA00006464"/>
    </source>
</evidence>
<dbReference type="GO" id="GO:0016020">
    <property type="term" value="C:membrane"/>
    <property type="evidence" value="ECO:0007669"/>
    <property type="project" value="UniProtKB-SubCell"/>
</dbReference>
<gene>
    <name evidence="9" type="primary">wcaJ_3</name>
    <name evidence="9" type="ORF">RTSSTS7063_02556</name>
</gene>
<dbReference type="Pfam" id="PF02397">
    <property type="entry name" value="Bac_transf"/>
    <property type="match status" value="1"/>
</dbReference>